<gene>
    <name evidence="1" type="ORF">NCTC10924_00702</name>
</gene>
<organism evidence="1 2">
    <name type="scientific">Streptococcus porcinus</name>
    <dbReference type="NCBI Taxonomy" id="1340"/>
    <lineage>
        <taxon>Bacteria</taxon>
        <taxon>Bacillati</taxon>
        <taxon>Bacillota</taxon>
        <taxon>Bacilli</taxon>
        <taxon>Lactobacillales</taxon>
        <taxon>Streptococcaceae</taxon>
        <taxon>Streptococcus</taxon>
    </lineage>
</organism>
<dbReference type="RefSeq" id="WP_003082729.1">
    <property type="nucleotide sequence ID" value="NZ_CP070236.1"/>
</dbReference>
<dbReference type="Proteomes" id="UP000306241">
    <property type="component" value="Chromosome"/>
</dbReference>
<reference evidence="1 2" key="1">
    <citation type="submission" date="2019-05" db="EMBL/GenBank/DDBJ databases">
        <authorList>
            <consortium name="Pathogen Informatics"/>
        </authorList>
    </citation>
    <scope>NUCLEOTIDE SEQUENCE [LARGE SCALE GENOMIC DNA]</scope>
    <source>
        <strain evidence="1 2">NCTC10924</strain>
    </source>
</reference>
<accession>A0A4V0H3R7</accession>
<evidence type="ECO:0000313" key="2">
    <source>
        <dbReference type="Proteomes" id="UP000306241"/>
    </source>
</evidence>
<sequence length="63" mass="7087">MKPQELFDQVKELIAKKDLASAKDFITENKDALGSYFEEAKGLLEGSKGVNDLFHNIKGLFKK</sequence>
<dbReference type="OrthoDB" id="2305722at2"/>
<dbReference type="AlphaFoldDB" id="A0A4V0H3R7"/>
<keyword evidence="1" id="KW-0436">Ligase</keyword>
<dbReference type="GO" id="GO:0004812">
    <property type="term" value="F:aminoacyl-tRNA ligase activity"/>
    <property type="evidence" value="ECO:0007669"/>
    <property type="project" value="UniProtKB-KW"/>
</dbReference>
<dbReference type="EMBL" id="LR594052">
    <property type="protein sequence ID" value="VTT42925.1"/>
    <property type="molecule type" value="Genomic_DNA"/>
</dbReference>
<name>A0A4V0H3R7_STRPO</name>
<keyword evidence="1" id="KW-0030">Aminoacyl-tRNA synthetase</keyword>
<protein>
    <submittedName>
        <fullName evidence="1">Isoleucyl-tRNA synthetase, putative</fullName>
    </submittedName>
</protein>
<evidence type="ECO:0000313" key="1">
    <source>
        <dbReference type="EMBL" id="VTT42925.1"/>
    </source>
</evidence>
<proteinExistence type="predicted"/>